<feature type="non-terminal residue" evidence="2">
    <location>
        <position position="282"/>
    </location>
</feature>
<reference evidence="2 3" key="1">
    <citation type="submission" date="2017-03" db="EMBL/GenBank/DDBJ databases">
        <title>Genome Survey of Euroglyphus maynei.</title>
        <authorList>
            <person name="Arlian L.G."/>
            <person name="Morgan M.S."/>
            <person name="Rider S.D."/>
        </authorList>
    </citation>
    <scope>NUCLEOTIDE SEQUENCE [LARGE SCALE GENOMIC DNA]</scope>
    <source>
        <strain evidence="2">Arlian Lab</strain>
        <tissue evidence="2">Whole body</tissue>
    </source>
</reference>
<comment type="caution">
    <text evidence="2">The sequence shown here is derived from an EMBL/GenBank/DDBJ whole genome shotgun (WGS) entry which is preliminary data.</text>
</comment>
<evidence type="ECO:0000256" key="1">
    <source>
        <dbReference type="SAM" id="MobiDB-lite"/>
    </source>
</evidence>
<sequence>MFGSQKAYGANNQQHNNNTYGNNNHSSSSQSNDSFWGNQQQQQQTRSNNIDNNRLNYSSAARDSSAAVFANDSLYGYKANLDSRLDKLGPKSEKYGNLASFASSAKKSTTWATIASQPAKSQPKSLKLTKMAGLTGTTSKHLPPTVAMDAMWDSPKNGVSIGPGGANKSGTGPLPTSVNAVTPSSVPASVSPIVQPPSDDLYSPGSNMVDKFPSSENDPPLPSAQQPVTSENSWNNVNNGNSSPDGSVANSMDSRQTPTYPISMPNRQPPKYNEYNGNHSQS</sequence>
<feature type="compositionally biased region" description="Low complexity" evidence="1">
    <location>
        <begin position="230"/>
        <end position="243"/>
    </location>
</feature>
<feature type="region of interest" description="Disordered" evidence="1">
    <location>
        <begin position="153"/>
        <end position="282"/>
    </location>
</feature>
<dbReference type="Proteomes" id="UP000194236">
    <property type="component" value="Unassembled WGS sequence"/>
</dbReference>
<accession>A0A1Y3B3S0</accession>
<keyword evidence="3" id="KW-1185">Reference proteome</keyword>
<dbReference type="AlphaFoldDB" id="A0A1Y3B3S0"/>
<evidence type="ECO:0000313" key="3">
    <source>
        <dbReference type="Proteomes" id="UP000194236"/>
    </source>
</evidence>
<protein>
    <submittedName>
        <fullName evidence="2">Uncharacterized protein</fullName>
    </submittedName>
</protein>
<name>A0A1Y3B3S0_EURMA</name>
<feature type="region of interest" description="Disordered" evidence="1">
    <location>
        <begin position="1"/>
        <end position="55"/>
    </location>
</feature>
<feature type="compositionally biased region" description="Polar residues" evidence="1">
    <location>
        <begin position="244"/>
        <end position="260"/>
    </location>
</feature>
<feature type="compositionally biased region" description="Low complexity" evidence="1">
    <location>
        <begin position="7"/>
        <end position="44"/>
    </location>
</feature>
<organism evidence="2 3">
    <name type="scientific">Euroglyphus maynei</name>
    <name type="common">Mayne's house dust mite</name>
    <dbReference type="NCBI Taxonomy" id="6958"/>
    <lineage>
        <taxon>Eukaryota</taxon>
        <taxon>Metazoa</taxon>
        <taxon>Ecdysozoa</taxon>
        <taxon>Arthropoda</taxon>
        <taxon>Chelicerata</taxon>
        <taxon>Arachnida</taxon>
        <taxon>Acari</taxon>
        <taxon>Acariformes</taxon>
        <taxon>Sarcoptiformes</taxon>
        <taxon>Astigmata</taxon>
        <taxon>Psoroptidia</taxon>
        <taxon>Analgoidea</taxon>
        <taxon>Pyroglyphidae</taxon>
        <taxon>Pyroglyphinae</taxon>
        <taxon>Euroglyphus</taxon>
    </lineage>
</organism>
<dbReference type="EMBL" id="MUJZ01041898">
    <property type="protein sequence ID" value="OTF75461.1"/>
    <property type="molecule type" value="Genomic_DNA"/>
</dbReference>
<gene>
    <name evidence="2" type="ORF">BLA29_007469</name>
</gene>
<feature type="compositionally biased region" description="Polar residues" evidence="1">
    <location>
        <begin position="45"/>
        <end position="55"/>
    </location>
</feature>
<feature type="compositionally biased region" description="Low complexity" evidence="1">
    <location>
        <begin position="175"/>
        <end position="198"/>
    </location>
</feature>
<proteinExistence type="predicted"/>
<evidence type="ECO:0000313" key="2">
    <source>
        <dbReference type="EMBL" id="OTF75461.1"/>
    </source>
</evidence>